<evidence type="ECO:0000313" key="2">
    <source>
        <dbReference type="EMBL" id="GMH11679.1"/>
    </source>
</evidence>
<name>A0AAD3SJ25_NEPGR</name>
<reference evidence="2" key="1">
    <citation type="submission" date="2023-05" db="EMBL/GenBank/DDBJ databases">
        <title>Nepenthes gracilis genome sequencing.</title>
        <authorList>
            <person name="Fukushima K."/>
        </authorList>
    </citation>
    <scope>NUCLEOTIDE SEQUENCE</scope>
    <source>
        <strain evidence="2">SING2019-196</strain>
    </source>
</reference>
<accession>A0AAD3SJ25</accession>
<gene>
    <name evidence="2" type="ORF">Nepgr_013520</name>
</gene>
<evidence type="ECO:0000313" key="3">
    <source>
        <dbReference type="Proteomes" id="UP001279734"/>
    </source>
</evidence>
<dbReference type="AlphaFoldDB" id="A0AAD3SJ25"/>
<comment type="caution">
    <text evidence="2">The sequence shown here is derived from an EMBL/GenBank/DDBJ whole genome shotgun (WGS) entry which is preliminary data.</text>
</comment>
<dbReference type="EMBL" id="BSYO01000011">
    <property type="protein sequence ID" value="GMH11679.1"/>
    <property type="molecule type" value="Genomic_DNA"/>
</dbReference>
<evidence type="ECO:0000256" key="1">
    <source>
        <dbReference type="SAM" id="SignalP"/>
    </source>
</evidence>
<proteinExistence type="predicted"/>
<keyword evidence="1" id="KW-0732">Signal</keyword>
<keyword evidence="3" id="KW-1185">Reference proteome</keyword>
<organism evidence="2 3">
    <name type="scientific">Nepenthes gracilis</name>
    <name type="common">Slender pitcher plant</name>
    <dbReference type="NCBI Taxonomy" id="150966"/>
    <lineage>
        <taxon>Eukaryota</taxon>
        <taxon>Viridiplantae</taxon>
        <taxon>Streptophyta</taxon>
        <taxon>Embryophyta</taxon>
        <taxon>Tracheophyta</taxon>
        <taxon>Spermatophyta</taxon>
        <taxon>Magnoliopsida</taxon>
        <taxon>eudicotyledons</taxon>
        <taxon>Gunneridae</taxon>
        <taxon>Pentapetalae</taxon>
        <taxon>Caryophyllales</taxon>
        <taxon>Nepenthaceae</taxon>
        <taxon>Nepenthes</taxon>
    </lineage>
</organism>
<feature type="signal peptide" evidence="1">
    <location>
        <begin position="1"/>
        <end position="29"/>
    </location>
</feature>
<feature type="chain" id="PRO_5042258504" description="Secreted protein" evidence="1">
    <location>
        <begin position="30"/>
        <end position="107"/>
    </location>
</feature>
<evidence type="ECO:0008006" key="4">
    <source>
        <dbReference type="Google" id="ProtNLM"/>
    </source>
</evidence>
<protein>
    <recommendedName>
        <fullName evidence="4">Secreted protein</fullName>
    </recommendedName>
</protein>
<dbReference type="Proteomes" id="UP001279734">
    <property type="component" value="Unassembled WGS sequence"/>
</dbReference>
<sequence>MCLFCICFGVLYAVLWCWVLVALEAGGAGVRVSLVVCCNCSAGLVPGACPSFGPSCCCENLFYRECGQGLALEYIWGLLEFWAPAFPAKLEQLEGLLPAMDFGVPWC</sequence>